<sequence length="159" mass="16219">MQDESVPVAYGGGLELGGVVAVAELGAQEGADAFVPDQGAPVIGETAQEQVVVDAGDGGQPSVDRARPFVEGGKALGIVDEFGDVVDGGVDVAKPPVGQLDAFGEGQVRLRGEGGSGEQGAPGLVEVGEVVPEERCGEVGRQCEQVKSRQKYPLLSHRI</sequence>
<gene>
    <name evidence="1" type="ORF">H4W80_006617</name>
</gene>
<dbReference type="EMBL" id="JADBEK010000001">
    <property type="protein sequence ID" value="MBE1588359.1"/>
    <property type="molecule type" value="Genomic_DNA"/>
</dbReference>
<proteinExistence type="predicted"/>
<accession>A0ABR9M682</accession>
<evidence type="ECO:0000313" key="1">
    <source>
        <dbReference type="EMBL" id="MBE1588359.1"/>
    </source>
</evidence>
<reference evidence="1 2" key="1">
    <citation type="submission" date="2020-10" db="EMBL/GenBank/DDBJ databases">
        <title>Sequencing the genomes of 1000 actinobacteria strains.</title>
        <authorList>
            <person name="Klenk H.-P."/>
        </authorList>
    </citation>
    <scope>NUCLEOTIDE SEQUENCE [LARGE SCALE GENOMIC DNA]</scope>
    <source>
        <strain evidence="1 2">DSM 43173</strain>
    </source>
</reference>
<name>A0ABR9M682_9ACTN</name>
<organism evidence="1 2">
    <name type="scientific">Nonomuraea angiospora</name>
    <dbReference type="NCBI Taxonomy" id="46172"/>
    <lineage>
        <taxon>Bacteria</taxon>
        <taxon>Bacillati</taxon>
        <taxon>Actinomycetota</taxon>
        <taxon>Actinomycetes</taxon>
        <taxon>Streptosporangiales</taxon>
        <taxon>Streptosporangiaceae</taxon>
        <taxon>Nonomuraea</taxon>
    </lineage>
</organism>
<keyword evidence="2" id="KW-1185">Reference proteome</keyword>
<dbReference type="Proteomes" id="UP000633509">
    <property type="component" value="Unassembled WGS sequence"/>
</dbReference>
<evidence type="ECO:0000313" key="2">
    <source>
        <dbReference type="Proteomes" id="UP000633509"/>
    </source>
</evidence>
<protein>
    <submittedName>
        <fullName evidence="1">Uncharacterized protein</fullName>
    </submittedName>
</protein>
<comment type="caution">
    <text evidence="1">The sequence shown here is derived from an EMBL/GenBank/DDBJ whole genome shotgun (WGS) entry which is preliminary data.</text>
</comment>